<dbReference type="PANTHER" id="PTHR34236">
    <property type="entry name" value="DIMETHYL SULFOXIDE REDUCTASE TRANSCRIPTIONAL ACTIVATOR"/>
    <property type="match status" value="1"/>
</dbReference>
<feature type="domain" description="HTH bat-type" evidence="1">
    <location>
        <begin position="153"/>
        <end position="204"/>
    </location>
</feature>
<dbReference type="Proteomes" id="UP000594632">
    <property type="component" value="Chromosome"/>
</dbReference>
<gene>
    <name evidence="2" type="ORF">HFC64_04965</name>
</gene>
<reference evidence="2 3" key="1">
    <citation type="journal article" date="2020" name="Nat. Commun.">
        <title>The structures of two archaeal type IV pili illuminate evolutionary relationships.</title>
        <authorList>
            <person name="Wang F."/>
            <person name="Baquero D.P."/>
            <person name="Su Z."/>
            <person name="Beltran L.C."/>
            <person name="Prangishvili D."/>
            <person name="Krupovic M."/>
            <person name="Egelman E.H."/>
        </authorList>
    </citation>
    <scope>NUCLEOTIDE SEQUENCE [LARGE SCALE GENOMIC DNA]</scope>
    <source>
        <strain evidence="2 3">POZ149</strain>
    </source>
</reference>
<dbReference type="AlphaFoldDB" id="A0A7S9IHK3"/>
<dbReference type="InterPro" id="IPR007050">
    <property type="entry name" value="HTH_bacterioopsin"/>
</dbReference>
<name>A0A7S9IHK3_SACSO</name>
<organism evidence="2 3">
    <name type="scientific">Saccharolobus solfataricus</name>
    <name type="common">Sulfolobus solfataricus</name>
    <dbReference type="NCBI Taxonomy" id="2287"/>
    <lineage>
        <taxon>Archaea</taxon>
        <taxon>Thermoproteota</taxon>
        <taxon>Thermoprotei</taxon>
        <taxon>Sulfolobales</taxon>
        <taxon>Sulfolobaceae</taxon>
        <taxon>Saccharolobus</taxon>
    </lineage>
</organism>
<evidence type="ECO:0000259" key="1">
    <source>
        <dbReference type="Pfam" id="PF04967"/>
    </source>
</evidence>
<proteinExistence type="predicted"/>
<accession>A0A7S9IHK3</accession>
<dbReference type="PANTHER" id="PTHR34236:SF1">
    <property type="entry name" value="DIMETHYL SULFOXIDE REDUCTASE TRANSCRIPTIONAL ACTIVATOR"/>
    <property type="match status" value="1"/>
</dbReference>
<sequence length="215" mass="25082">MEKFSVLSIDLFHPDCWTSITDKYEVNVKLISQNFSDDDFFSSRVLILGRDAKKLINEMRTSKSVKVIKVYSMDRGAFLVDFIYPKRNAISNLIHETESIVVSHRIVDGTEKWKIVANVSFIPKILESLERTSNLINFKEIKLSELRKLMSKLTDRNLEILKIAYERGLFDYPRQCKLTSISNEIGIKPNTLLYHIRKAEKLLLEILLDEYYSLL</sequence>
<evidence type="ECO:0000313" key="3">
    <source>
        <dbReference type="Proteomes" id="UP000594632"/>
    </source>
</evidence>
<dbReference type="Pfam" id="PF04967">
    <property type="entry name" value="HTH_10"/>
    <property type="match status" value="1"/>
</dbReference>
<dbReference type="EMBL" id="CP050869">
    <property type="protein sequence ID" value="QPG49277.1"/>
    <property type="molecule type" value="Genomic_DNA"/>
</dbReference>
<evidence type="ECO:0000313" key="2">
    <source>
        <dbReference type="EMBL" id="QPG49277.1"/>
    </source>
</evidence>
<protein>
    <submittedName>
        <fullName evidence="2">XRE family transcriptional regulator</fullName>
    </submittedName>
</protein>